<evidence type="ECO:0000256" key="1">
    <source>
        <dbReference type="SAM" id="Coils"/>
    </source>
</evidence>
<protein>
    <submittedName>
        <fullName evidence="3">GTPase</fullName>
    </submittedName>
</protein>
<dbReference type="SUPFAM" id="SSF52540">
    <property type="entry name" value="P-loop containing nucleoside triphosphate hydrolases"/>
    <property type="match status" value="1"/>
</dbReference>
<feature type="domain" description="G" evidence="2">
    <location>
        <begin position="72"/>
        <end position="131"/>
    </location>
</feature>
<dbReference type="InterPro" id="IPR006073">
    <property type="entry name" value="GTP-bd"/>
</dbReference>
<organism evidence="3">
    <name type="scientific">Leptotrichia alba</name>
    <dbReference type="NCBI Taxonomy" id="3239304"/>
    <lineage>
        <taxon>Bacteria</taxon>
        <taxon>Fusobacteriati</taxon>
        <taxon>Fusobacteriota</taxon>
        <taxon>Fusobacteriia</taxon>
        <taxon>Fusobacteriales</taxon>
        <taxon>Leptotrichiaceae</taxon>
        <taxon>Leptotrichia</taxon>
    </lineage>
</organism>
<evidence type="ECO:0000313" key="3">
    <source>
        <dbReference type="EMBL" id="XDU61231.1"/>
    </source>
</evidence>
<dbReference type="RefSeq" id="WP_369714686.1">
    <property type="nucleotide sequence ID" value="NZ_CP165647.1"/>
</dbReference>
<proteinExistence type="predicted"/>
<sequence>MDVIEFKKLIEKEENINVEENKMDNQKAEMKNKILESLYGLTISDGTVSFDKKKNEKIQNQNYNYNKETVNIIVAGKTGVGKSSLINYIFGEKVAEVGVGAPVTQEIGAYHLKEDNINLYDTKGIETEDYEETLSNIQNF</sequence>
<dbReference type="InterPro" id="IPR027417">
    <property type="entry name" value="P-loop_NTPase"/>
</dbReference>
<evidence type="ECO:0000259" key="2">
    <source>
        <dbReference type="Pfam" id="PF01926"/>
    </source>
</evidence>
<dbReference type="KEGG" id="lala:AB8B28_06075"/>
<dbReference type="Gene3D" id="3.40.50.300">
    <property type="entry name" value="P-loop containing nucleotide triphosphate hydrolases"/>
    <property type="match status" value="1"/>
</dbReference>
<reference evidence="3" key="1">
    <citation type="submission" date="2024-07" db="EMBL/GenBank/DDBJ databases">
        <authorList>
            <person name="Li X.-J."/>
            <person name="Wang X."/>
        </authorList>
    </citation>
    <scope>NUCLEOTIDE SEQUENCE</scope>
    <source>
        <strain evidence="3">HSP-536</strain>
    </source>
</reference>
<feature type="coiled-coil region" evidence="1">
    <location>
        <begin position="9"/>
        <end position="36"/>
    </location>
</feature>
<dbReference type="EMBL" id="CP165647">
    <property type="protein sequence ID" value="XDU61231.1"/>
    <property type="molecule type" value="Genomic_DNA"/>
</dbReference>
<dbReference type="AlphaFoldDB" id="A0AB39V1I7"/>
<keyword evidence="1" id="KW-0175">Coiled coil</keyword>
<gene>
    <name evidence="3" type="ORF">AB8B28_06075</name>
</gene>
<name>A0AB39V1I7_9FUSO</name>
<dbReference type="Pfam" id="PF01926">
    <property type="entry name" value="MMR_HSR1"/>
    <property type="match status" value="1"/>
</dbReference>
<accession>A0AB39V1I7</accession>
<dbReference type="GO" id="GO:0005525">
    <property type="term" value="F:GTP binding"/>
    <property type="evidence" value="ECO:0007669"/>
    <property type="project" value="InterPro"/>
</dbReference>